<sequence>MGSLSANACLCCALIVILLTSGCMTNAENRSNYILEKMNASQEYYDDLVTSDPGNATAWCIRGMYYLNCNGQDAEAMESCNRALELDPESGIAWYLKGVILVNTYKRDEALLCFENATKYDPGLTKDVLFITGNM</sequence>
<dbReference type="SUPFAM" id="SSF48452">
    <property type="entry name" value="TPR-like"/>
    <property type="match status" value="1"/>
</dbReference>
<reference evidence="2" key="1">
    <citation type="journal article" date="2015" name="MBio">
        <title>Genome-Resolved Metagenomic Analysis Reveals Roles for Candidate Phyla and Other Microbial Community Members in Biogeochemical Transformations in Oil Reservoirs.</title>
        <authorList>
            <person name="Hu P."/>
            <person name="Tom L."/>
            <person name="Singh A."/>
            <person name="Thomas B.C."/>
            <person name="Baker B.J."/>
            <person name="Piceno Y.M."/>
            <person name="Andersen G.L."/>
            <person name="Banfield J.F."/>
        </authorList>
    </citation>
    <scope>NUCLEOTIDE SEQUENCE [LARGE SCALE GENOMIC DNA]</scope>
</reference>
<dbReference type="Proteomes" id="UP000054598">
    <property type="component" value="Unassembled WGS sequence"/>
</dbReference>
<accession>A0A101IQW6</accession>
<name>A0A101IQW6_9EURY</name>
<proteinExistence type="predicted"/>
<dbReference type="AlphaFoldDB" id="A0A101IQW6"/>
<dbReference type="SMART" id="SM00028">
    <property type="entry name" value="TPR"/>
    <property type="match status" value="2"/>
</dbReference>
<gene>
    <name evidence="1" type="ORF">XE10_1718</name>
</gene>
<dbReference type="PANTHER" id="PTHR12558:SF13">
    <property type="entry name" value="CELL DIVISION CYCLE PROTEIN 27 HOMOLOG"/>
    <property type="match status" value="1"/>
</dbReference>
<evidence type="ECO:0000313" key="1">
    <source>
        <dbReference type="EMBL" id="KUK99725.1"/>
    </source>
</evidence>
<dbReference type="InterPro" id="IPR011990">
    <property type="entry name" value="TPR-like_helical_dom_sf"/>
</dbReference>
<protein>
    <submittedName>
        <fullName evidence="1">Tetratricopeptide TPR_1 repeat-containing protein</fullName>
    </submittedName>
</protein>
<comment type="caution">
    <text evidence="1">The sequence shown here is derived from an EMBL/GenBank/DDBJ whole genome shotgun (WGS) entry which is preliminary data.</text>
</comment>
<dbReference type="Pfam" id="PF13181">
    <property type="entry name" value="TPR_8"/>
    <property type="match status" value="2"/>
</dbReference>
<evidence type="ECO:0000313" key="2">
    <source>
        <dbReference type="Proteomes" id="UP000054598"/>
    </source>
</evidence>
<dbReference type="Gene3D" id="1.25.40.10">
    <property type="entry name" value="Tetratricopeptide repeat domain"/>
    <property type="match status" value="1"/>
</dbReference>
<dbReference type="PATRIC" id="fig|2198.3.peg.1708"/>
<organism evidence="1 2">
    <name type="scientific">Methanoculleus marisnigri</name>
    <dbReference type="NCBI Taxonomy" id="2198"/>
    <lineage>
        <taxon>Archaea</taxon>
        <taxon>Methanobacteriati</taxon>
        <taxon>Methanobacteriota</taxon>
        <taxon>Stenosarchaea group</taxon>
        <taxon>Methanomicrobia</taxon>
        <taxon>Methanomicrobiales</taxon>
        <taxon>Methanomicrobiaceae</taxon>
        <taxon>Methanoculleus</taxon>
    </lineage>
</organism>
<dbReference type="PANTHER" id="PTHR12558">
    <property type="entry name" value="CELL DIVISION CYCLE 16,23,27"/>
    <property type="match status" value="1"/>
</dbReference>
<dbReference type="EMBL" id="LGHE01000234">
    <property type="protein sequence ID" value="KUK99725.1"/>
    <property type="molecule type" value="Genomic_DNA"/>
</dbReference>
<dbReference type="InterPro" id="IPR019734">
    <property type="entry name" value="TPR_rpt"/>
</dbReference>